<dbReference type="Pfam" id="PF07470">
    <property type="entry name" value="Glyco_hydro_88"/>
    <property type="match status" value="1"/>
</dbReference>
<dbReference type="Pfam" id="PF01753">
    <property type="entry name" value="zf-MYND"/>
    <property type="match status" value="1"/>
</dbReference>
<evidence type="ECO:0000256" key="2">
    <source>
        <dbReference type="ARBA" id="ARBA00022771"/>
    </source>
</evidence>
<dbReference type="InterPro" id="IPR008928">
    <property type="entry name" value="6-hairpin_glycosidase_sf"/>
</dbReference>
<name>A0A4R0S0G7_9APHY</name>
<dbReference type="OrthoDB" id="540611at2759"/>
<evidence type="ECO:0000256" key="3">
    <source>
        <dbReference type="ARBA" id="ARBA00022801"/>
    </source>
</evidence>
<dbReference type="InterPro" id="IPR052043">
    <property type="entry name" value="PolySaccharide_Degr_Enz"/>
</dbReference>
<evidence type="ECO:0000313" key="8">
    <source>
        <dbReference type="EMBL" id="TCD69304.1"/>
    </source>
</evidence>
<dbReference type="GO" id="GO:0008270">
    <property type="term" value="F:zinc ion binding"/>
    <property type="evidence" value="ECO:0007669"/>
    <property type="project" value="UniProtKB-KW"/>
</dbReference>
<evidence type="ECO:0000256" key="5">
    <source>
        <dbReference type="PROSITE-ProRule" id="PRU00134"/>
    </source>
</evidence>
<dbReference type="STRING" id="92696.A0A4R0S0G7"/>
<keyword evidence="3" id="KW-0378">Hydrolase</keyword>
<reference evidence="8 9" key="1">
    <citation type="submission" date="2018-11" db="EMBL/GenBank/DDBJ databases">
        <title>Genome assembly of Steccherinum ochraceum LE-BIN_3174, the white-rot fungus of the Steccherinaceae family (The Residual Polyporoid clade, Polyporales, Basidiomycota).</title>
        <authorList>
            <person name="Fedorova T.V."/>
            <person name="Glazunova O.A."/>
            <person name="Landesman E.O."/>
            <person name="Moiseenko K.V."/>
            <person name="Psurtseva N.V."/>
            <person name="Savinova O.S."/>
            <person name="Shakhova N.V."/>
            <person name="Tyazhelova T.V."/>
            <person name="Vasina D.V."/>
        </authorList>
    </citation>
    <scope>NUCLEOTIDE SEQUENCE [LARGE SCALE GENOMIC DNA]</scope>
    <source>
        <strain evidence="8 9">LE-BIN_3174</strain>
    </source>
</reference>
<dbReference type="PROSITE" id="PS50865">
    <property type="entry name" value="ZF_MYND_2"/>
    <property type="match status" value="1"/>
</dbReference>
<dbReference type="EMBL" id="RWJN01000044">
    <property type="protein sequence ID" value="TCD69304.1"/>
    <property type="molecule type" value="Genomic_DNA"/>
</dbReference>
<gene>
    <name evidence="8" type="ORF">EIP91_008059</name>
</gene>
<dbReference type="GO" id="GO:0016787">
    <property type="term" value="F:hydrolase activity"/>
    <property type="evidence" value="ECO:0007669"/>
    <property type="project" value="UniProtKB-KW"/>
</dbReference>
<evidence type="ECO:0000259" key="7">
    <source>
        <dbReference type="PROSITE" id="PS50865"/>
    </source>
</evidence>
<evidence type="ECO:0000256" key="6">
    <source>
        <dbReference type="SAM" id="SignalP"/>
    </source>
</evidence>
<dbReference type="SUPFAM" id="SSF144232">
    <property type="entry name" value="HIT/MYND zinc finger-like"/>
    <property type="match status" value="1"/>
</dbReference>
<comment type="caution">
    <text evidence="8">The sequence shown here is derived from an EMBL/GenBank/DDBJ whole genome shotgun (WGS) entry which is preliminary data.</text>
</comment>
<dbReference type="Proteomes" id="UP000292702">
    <property type="component" value="Unassembled WGS sequence"/>
</dbReference>
<evidence type="ECO:0000256" key="4">
    <source>
        <dbReference type="ARBA" id="ARBA00022833"/>
    </source>
</evidence>
<protein>
    <recommendedName>
        <fullName evidence="7">MYND-type domain-containing protein</fullName>
    </recommendedName>
</protein>
<keyword evidence="9" id="KW-1185">Reference proteome</keyword>
<dbReference type="SUPFAM" id="SSF48208">
    <property type="entry name" value="Six-hairpin glycosidases"/>
    <property type="match status" value="1"/>
</dbReference>
<keyword evidence="6" id="KW-0732">Signal</keyword>
<proteinExistence type="predicted"/>
<dbReference type="PANTHER" id="PTHR33886:SF11">
    <property type="entry name" value="WALL GLYCOSYL HYDROLASE YTER, PUTATIVE (AFU_ORTHOLOGUE AFUA_2G14630)-RELATED"/>
    <property type="match status" value="1"/>
</dbReference>
<keyword evidence="4" id="KW-0862">Zinc</keyword>
<organism evidence="8 9">
    <name type="scientific">Steccherinum ochraceum</name>
    <dbReference type="NCBI Taxonomy" id="92696"/>
    <lineage>
        <taxon>Eukaryota</taxon>
        <taxon>Fungi</taxon>
        <taxon>Dikarya</taxon>
        <taxon>Basidiomycota</taxon>
        <taxon>Agaricomycotina</taxon>
        <taxon>Agaricomycetes</taxon>
        <taxon>Polyporales</taxon>
        <taxon>Steccherinaceae</taxon>
        <taxon>Steccherinum</taxon>
    </lineage>
</organism>
<feature type="chain" id="PRO_5020382064" description="MYND-type domain-containing protein" evidence="6">
    <location>
        <begin position="27"/>
        <end position="1323"/>
    </location>
</feature>
<dbReference type="Gene3D" id="6.10.140.2220">
    <property type="match status" value="1"/>
</dbReference>
<dbReference type="InterPro" id="IPR012341">
    <property type="entry name" value="6hp_glycosidase-like_sf"/>
</dbReference>
<sequence>MRTLVMLKQVILFSAAILSFAASACSGPISGSYALWAANSAIARGQGNGLDSSGNPTVSYEHGELQWALRLLFERGGNQTFFDYIQAGVDNVVASNGSVGAGYSQVQFQLDPLRVGPSFIYLYEQTKDEKYKKAADLFRSQFAVHSRTAQGQFWHKLIYPNQGWLDGIYMGDVFYATYTQAFQPNNQSAWDDITLQFKLMYENTIQKTATPNHTFSGLLYHGYDYSHTTVWASPDRGHSPEIWDRALGWFMMALVDTLELISSSRSPKTDALHSLLLSTLNTLAPRVAAVTSNVAPAWWLVLTQPGREGNYFESSGSSMFVYALLKAVRLGYVDDKDGAIVHAATRAYQYIIKNFVVDNGDGTMNWTGTVQVGSLDTDGSFEYYTSIPDDLNDLKGLAAFILASIEYEALPSSIGTQLTADIEPSKDTRMTFQTGWRGLSLPLLSVARKQSVVFDLLWRQSEDFTKNLEGFVRHAKDISAFMLFSHLVDPRDVPAVMMHNVVKALKVTFEALQRREPVYNGFPAVVGSHVKRLGRFDDIQYIAQQDYLSWKAAVCCLREDFNDPNQALVILTPMIERHRDYLVQEKSALAETPWVDKFLLWHIYADARVFTNLFDEATKTLLERMLVAAEDSTITQDISQRTQNALPIHMHLSLVYKVMQVEPEAQKRHTEWVVKFLRKHSLFQETFSMYIRRKDQPPHPVAVALGENWFENKQLTSRDEKAVAMHQCAQCGAYGHHIKLSRCSACGHASYCSKACQKVAWPSHKKECKAWTQRSQHVQELKTINPFEGQWNEDIDKWCHGQAAHYAVFQGPMNALGLHKNPERGHTHIFFQELDWVPNVRGDFKSRVRVKRCGVFKLAEVMKDMDKMGFMGRPAREMIRLAKERQIATAKKSGVSDVIPLVTFIYGCPRPSLRYDIFGREHFLLWKYDPDWRKRMNMPGVKPPEYVSIDYLAFKAAVCCLREDFNKPEEAAFYISPMIARHQLYLQQYLPALLGKPWLNNHIIYVIWADARVFSKQFDLVTKKLLEDLLDAAENSPELASVYGRNSLVLTLRVHLSLVLQQMGIEVEAQRRHTDWAVKLLRKNRLQSEAMSPYIRRRDQPPHPVAEALGPDWFEDKQLTIRDEKNIQVNQCTLEWKRRLENLKELKTVNPRTAQGIDDSHKWHHVEATHYAVFHGPMHALGLHRDPSRGWTHIMFQELEHTPSPRGDHRSRIRVKRCGVFSVADVFDDMDKLAPLERPLREKYENSKRQIIAAAKQHKVDIIPLFIFSYGHEPGVIRAESFDPRYLAALRYDRDWRQQMNVLGGPPEQAILPSGAADAEHDF</sequence>
<dbReference type="PANTHER" id="PTHR33886">
    <property type="entry name" value="UNSATURATED RHAMNOGALACTURONAN HYDROLASE (EUROFUNG)"/>
    <property type="match status" value="1"/>
</dbReference>
<feature type="signal peptide" evidence="6">
    <location>
        <begin position="1"/>
        <end position="26"/>
    </location>
</feature>
<dbReference type="Gene3D" id="1.50.10.10">
    <property type="match status" value="1"/>
</dbReference>
<evidence type="ECO:0000256" key="1">
    <source>
        <dbReference type="ARBA" id="ARBA00022723"/>
    </source>
</evidence>
<evidence type="ECO:0000313" key="9">
    <source>
        <dbReference type="Proteomes" id="UP000292702"/>
    </source>
</evidence>
<dbReference type="InterPro" id="IPR010905">
    <property type="entry name" value="Glyco_hydro_88"/>
</dbReference>
<accession>A0A4R0S0G7</accession>
<keyword evidence="1" id="KW-0479">Metal-binding</keyword>
<feature type="domain" description="MYND-type" evidence="7">
    <location>
        <begin position="728"/>
        <end position="768"/>
    </location>
</feature>
<dbReference type="InterPro" id="IPR002893">
    <property type="entry name" value="Znf_MYND"/>
</dbReference>
<dbReference type="GO" id="GO:0005975">
    <property type="term" value="P:carbohydrate metabolic process"/>
    <property type="evidence" value="ECO:0007669"/>
    <property type="project" value="InterPro"/>
</dbReference>
<dbReference type="PROSITE" id="PS51257">
    <property type="entry name" value="PROKAR_LIPOPROTEIN"/>
    <property type="match status" value="1"/>
</dbReference>
<keyword evidence="2 5" id="KW-0863">Zinc-finger</keyword>